<sequence>MRVRVGSSYSDRGGYQIAVDSVSVHPFYNEETFDYDIAILKLEDSLLFSDKVQPVSLAKQGETVTSLSDPIVSGWGKRSFSSNKMSNHLMYVSVPLITNKECQKQYISLPVTDRMMCAGYAEGKKDACGGDSGGPLVLDEVQIGIVSWGVGCAYVDSPGVYASVSHLRNFIDQALAFTTVEY</sequence>
<dbReference type="InterPro" id="IPR050127">
    <property type="entry name" value="Serine_Proteases_S1"/>
</dbReference>
<accession>A0ABD2NCZ6</accession>
<name>A0ABD2NCZ6_9CUCU</name>
<evidence type="ECO:0000313" key="9">
    <source>
        <dbReference type="EMBL" id="KAL3276628.1"/>
    </source>
</evidence>
<dbReference type="PROSITE" id="PS50240">
    <property type="entry name" value="TRYPSIN_DOM"/>
    <property type="match status" value="1"/>
</dbReference>
<dbReference type="Proteomes" id="UP001516400">
    <property type="component" value="Unassembled WGS sequence"/>
</dbReference>
<dbReference type="InterPro" id="IPR001254">
    <property type="entry name" value="Trypsin_dom"/>
</dbReference>
<evidence type="ECO:0000313" key="10">
    <source>
        <dbReference type="Proteomes" id="UP001516400"/>
    </source>
</evidence>
<dbReference type="Gene3D" id="2.40.10.10">
    <property type="entry name" value="Trypsin-like serine proteases"/>
    <property type="match status" value="1"/>
</dbReference>
<dbReference type="InterPro" id="IPR009003">
    <property type="entry name" value="Peptidase_S1_PA"/>
</dbReference>
<keyword evidence="6" id="KW-1015">Disulfide bond</keyword>
<dbReference type="PANTHER" id="PTHR24264:SF65">
    <property type="entry name" value="SRCR DOMAIN-CONTAINING PROTEIN"/>
    <property type="match status" value="1"/>
</dbReference>
<dbReference type="InterPro" id="IPR033116">
    <property type="entry name" value="TRYPSIN_SER"/>
</dbReference>
<dbReference type="SUPFAM" id="SSF50494">
    <property type="entry name" value="Trypsin-like serine proteases"/>
    <property type="match status" value="1"/>
</dbReference>
<keyword evidence="4" id="KW-0378">Hydrolase</keyword>
<organism evidence="9 10">
    <name type="scientific">Cryptolaemus montrouzieri</name>
    <dbReference type="NCBI Taxonomy" id="559131"/>
    <lineage>
        <taxon>Eukaryota</taxon>
        <taxon>Metazoa</taxon>
        <taxon>Ecdysozoa</taxon>
        <taxon>Arthropoda</taxon>
        <taxon>Hexapoda</taxon>
        <taxon>Insecta</taxon>
        <taxon>Pterygota</taxon>
        <taxon>Neoptera</taxon>
        <taxon>Endopterygota</taxon>
        <taxon>Coleoptera</taxon>
        <taxon>Polyphaga</taxon>
        <taxon>Cucujiformia</taxon>
        <taxon>Coccinelloidea</taxon>
        <taxon>Coccinellidae</taxon>
        <taxon>Scymninae</taxon>
        <taxon>Scymnini</taxon>
        <taxon>Cryptolaemus</taxon>
    </lineage>
</organism>
<evidence type="ECO:0000256" key="6">
    <source>
        <dbReference type="ARBA" id="ARBA00023157"/>
    </source>
</evidence>
<dbReference type="InterPro" id="IPR043504">
    <property type="entry name" value="Peptidase_S1_PA_chymotrypsin"/>
</dbReference>
<feature type="domain" description="Peptidase S1" evidence="8">
    <location>
        <begin position="1"/>
        <end position="176"/>
    </location>
</feature>
<keyword evidence="2" id="KW-0964">Secreted</keyword>
<dbReference type="GO" id="GO:0008236">
    <property type="term" value="F:serine-type peptidase activity"/>
    <property type="evidence" value="ECO:0007669"/>
    <property type="project" value="UniProtKB-KW"/>
</dbReference>
<dbReference type="PRINTS" id="PR00722">
    <property type="entry name" value="CHYMOTRYPSIN"/>
</dbReference>
<dbReference type="PANTHER" id="PTHR24264">
    <property type="entry name" value="TRYPSIN-RELATED"/>
    <property type="match status" value="1"/>
</dbReference>
<evidence type="ECO:0000256" key="7">
    <source>
        <dbReference type="ARBA" id="ARBA00024195"/>
    </source>
</evidence>
<protein>
    <recommendedName>
        <fullName evidence="8">Peptidase S1 domain-containing protein</fullName>
    </recommendedName>
</protein>
<dbReference type="InterPro" id="IPR001314">
    <property type="entry name" value="Peptidase_S1A"/>
</dbReference>
<evidence type="ECO:0000259" key="8">
    <source>
        <dbReference type="PROSITE" id="PS50240"/>
    </source>
</evidence>
<dbReference type="Pfam" id="PF00089">
    <property type="entry name" value="Trypsin"/>
    <property type="match status" value="1"/>
</dbReference>
<dbReference type="GO" id="GO:0005576">
    <property type="term" value="C:extracellular region"/>
    <property type="evidence" value="ECO:0007669"/>
    <property type="project" value="UniProtKB-SubCell"/>
</dbReference>
<gene>
    <name evidence="9" type="ORF">HHI36_012000</name>
</gene>
<keyword evidence="3" id="KW-0645">Protease</keyword>
<evidence type="ECO:0000256" key="2">
    <source>
        <dbReference type="ARBA" id="ARBA00022525"/>
    </source>
</evidence>
<keyword evidence="5" id="KW-0720">Serine protease</keyword>
<dbReference type="FunFam" id="2.40.10.10:FF:000002">
    <property type="entry name" value="Transmembrane protease serine"/>
    <property type="match status" value="1"/>
</dbReference>
<dbReference type="AlphaFoldDB" id="A0ABD2NCZ6"/>
<comment type="subcellular location">
    <subcellularLocation>
        <location evidence="1">Secreted</location>
    </subcellularLocation>
</comment>
<evidence type="ECO:0000256" key="3">
    <source>
        <dbReference type="ARBA" id="ARBA00022670"/>
    </source>
</evidence>
<evidence type="ECO:0000256" key="5">
    <source>
        <dbReference type="ARBA" id="ARBA00022825"/>
    </source>
</evidence>
<proteinExistence type="inferred from homology"/>
<reference evidence="9 10" key="1">
    <citation type="journal article" date="2021" name="BMC Biol.">
        <title>Horizontally acquired antibacterial genes associated with adaptive radiation of ladybird beetles.</title>
        <authorList>
            <person name="Li H.S."/>
            <person name="Tang X.F."/>
            <person name="Huang Y.H."/>
            <person name="Xu Z.Y."/>
            <person name="Chen M.L."/>
            <person name="Du X.Y."/>
            <person name="Qiu B.Y."/>
            <person name="Chen P.T."/>
            <person name="Zhang W."/>
            <person name="Slipinski A."/>
            <person name="Escalona H.E."/>
            <person name="Waterhouse R.M."/>
            <person name="Zwick A."/>
            <person name="Pang H."/>
        </authorList>
    </citation>
    <scope>NUCLEOTIDE SEQUENCE [LARGE SCALE GENOMIC DNA]</scope>
    <source>
        <strain evidence="9">SYSU2018</strain>
    </source>
</reference>
<keyword evidence="10" id="KW-1185">Reference proteome</keyword>
<dbReference type="SMART" id="SM00020">
    <property type="entry name" value="Tryp_SPc"/>
    <property type="match status" value="1"/>
</dbReference>
<evidence type="ECO:0000256" key="4">
    <source>
        <dbReference type="ARBA" id="ARBA00022801"/>
    </source>
</evidence>
<comment type="caution">
    <text evidence="9">The sequence shown here is derived from an EMBL/GenBank/DDBJ whole genome shotgun (WGS) entry which is preliminary data.</text>
</comment>
<dbReference type="GO" id="GO:0006508">
    <property type="term" value="P:proteolysis"/>
    <property type="evidence" value="ECO:0007669"/>
    <property type="project" value="UniProtKB-KW"/>
</dbReference>
<dbReference type="PROSITE" id="PS00135">
    <property type="entry name" value="TRYPSIN_SER"/>
    <property type="match status" value="1"/>
</dbReference>
<comment type="similarity">
    <text evidence="7">Belongs to the peptidase S1 family. CLIP subfamily.</text>
</comment>
<dbReference type="CDD" id="cd00190">
    <property type="entry name" value="Tryp_SPc"/>
    <property type="match status" value="1"/>
</dbReference>
<evidence type="ECO:0000256" key="1">
    <source>
        <dbReference type="ARBA" id="ARBA00004613"/>
    </source>
</evidence>
<dbReference type="EMBL" id="JABFTP020000103">
    <property type="protein sequence ID" value="KAL3276628.1"/>
    <property type="molecule type" value="Genomic_DNA"/>
</dbReference>